<evidence type="ECO:0000313" key="1">
    <source>
        <dbReference type="EMBL" id="KAJ8684977.1"/>
    </source>
</evidence>
<gene>
    <name evidence="1" type="ORF">QAD02_020770</name>
</gene>
<dbReference type="EMBL" id="CM056741">
    <property type="protein sequence ID" value="KAJ8684977.1"/>
    <property type="molecule type" value="Genomic_DNA"/>
</dbReference>
<keyword evidence="2" id="KW-1185">Reference proteome</keyword>
<organism evidence="1 2">
    <name type="scientific">Eretmocerus hayati</name>
    <dbReference type="NCBI Taxonomy" id="131215"/>
    <lineage>
        <taxon>Eukaryota</taxon>
        <taxon>Metazoa</taxon>
        <taxon>Ecdysozoa</taxon>
        <taxon>Arthropoda</taxon>
        <taxon>Hexapoda</taxon>
        <taxon>Insecta</taxon>
        <taxon>Pterygota</taxon>
        <taxon>Neoptera</taxon>
        <taxon>Endopterygota</taxon>
        <taxon>Hymenoptera</taxon>
        <taxon>Apocrita</taxon>
        <taxon>Proctotrupomorpha</taxon>
        <taxon>Chalcidoidea</taxon>
        <taxon>Aphelinidae</taxon>
        <taxon>Aphelininae</taxon>
        <taxon>Eretmocerus</taxon>
    </lineage>
</organism>
<name>A0ACC2PNL2_9HYME</name>
<proteinExistence type="predicted"/>
<evidence type="ECO:0000313" key="2">
    <source>
        <dbReference type="Proteomes" id="UP001239111"/>
    </source>
</evidence>
<reference evidence="1" key="1">
    <citation type="submission" date="2023-04" db="EMBL/GenBank/DDBJ databases">
        <title>A chromosome-level genome assembly of the parasitoid wasp Eretmocerus hayati.</title>
        <authorList>
            <person name="Zhong Y."/>
            <person name="Liu S."/>
            <person name="Liu Y."/>
        </authorList>
    </citation>
    <scope>NUCLEOTIDE SEQUENCE</scope>
    <source>
        <strain evidence="1">ZJU_SS_LIU_2023</strain>
    </source>
</reference>
<dbReference type="Proteomes" id="UP001239111">
    <property type="component" value="Chromosome 1"/>
</dbReference>
<protein>
    <submittedName>
        <fullName evidence="1">Uncharacterized protein</fullName>
    </submittedName>
</protein>
<sequence length="767" mass="89887">MRARVLSTLCISFKLDWGRKTQEVIDLEGSAEIDATKHVINMFQRTGQLEKIGQYRRRIERKKSSVETMLKTAMHNQLDGVKVGFAQLDSSLQSMQSIEANLQRVREISVLIPCLAIKLQGLQYENSRHSQYVTAKENLKHIFTVPDCIEKTKRWINGGKLLHAHQSLMDLENSRDDLLYELHKLPNEKQADKIMLRAYFENVEELSHELEKQIKLVLDRTLNTLRKEPTIIVTVLRIIEREERADKFALHKYKQSGFMPPGRPKHWKNVALGVLEKSVTNRVEGTHVDQRKDNKMWLVRYLELTRLLFIEDLRVVKSLCVPCFPPSYDIANTYMRMYHASLSQHLKDIINEGLEGNEYVSLLSWVMNIYKSPEMIGHPDLNMNLKEIGPLLEGEIIDQLQMEYLRNMLQNYEEWMEKTLETEKMEWWSETIPENDRDEPYYHTSAPVIIFQMIGQNLQVTRTISVFLTAKALTLSIEQVSQYGWQYRQAILEYKSKHFEDRSQVLYFTHHMIAIVNNCLHFIELAQQMKQIYWVIDSSIDSNSKFEELINVYQKLRDDSAAILLEESFLDLELHFQDLLTPKWLSSAIPIDTICVTLEDYFQDYTHLLPRNFDYIITQAQILIAKRYISAMMHRKISLKNYDDCCSCIEKIILEADKLKGFFSKIAPELDSDSPFEIIKHLAEVLKCEDPEILSLDLHSLLEKYPDITDDQLMRLLSLRGDIPRSQVREKVIFILETRKHCNTSHINGGTLFKQIIFQDSFLNWKT</sequence>
<comment type="caution">
    <text evidence="1">The sequence shown here is derived from an EMBL/GenBank/DDBJ whole genome shotgun (WGS) entry which is preliminary data.</text>
</comment>
<accession>A0ACC2PNL2</accession>